<evidence type="ECO:0000259" key="5">
    <source>
        <dbReference type="Pfam" id="PF00365"/>
    </source>
</evidence>
<dbReference type="Proteomes" id="UP001596297">
    <property type="component" value="Unassembled WGS sequence"/>
</dbReference>
<dbReference type="EMBL" id="JBHSWD010000001">
    <property type="protein sequence ID" value="MFC6590644.1"/>
    <property type="molecule type" value="Genomic_DNA"/>
</dbReference>
<feature type="domain" description="Phosphofructokinase" evidence="5">
    <location>
        <begin position="1"/>
        <end position="52"/>
    </location>
</feature>
<organism evidence="6 7">
    <name type="scientific">Deinococcus lacus</name>
    <dbReference type="NCBI Taxonomy" id="392561"/>
    <lineage>
        <taxon>Bacteria</taxon>
        <taxon>Thermotogati</taxon>
        <taxon>Deinococcota</taxon>
        <taxon>Deinococci</taxon>
        <taxon>Deinococcales</taxon>
        <taxon>Deinococcaceae</taxon>
        <taxon>Deinococcus</taxon>
    </lineage>
</organism>
<dbReference type="RefSeq" id="WP_380083589.1">
    <property type="nucleotide sequence ID" value="NZ_JBHSWD010000001.1"/>
</dbReference>
<evidence type="ECO:0000256" key="2">
    <source>
        <dbReference type="ARBA" id="ARBA00022723"/>
    </source>
</evidence>
<protein>
    <submittedName>
        <fullName evidence="6">6-phosphofructokinase</fullName>
        <ecNumber evidence="6">2.7.1.11</ecNumber>
    </submittedName>
</protein>
<keyword evidence="7" id="KW-1185">Reference proteome</keyword>
<accession>A0ABW1YCM8</accession>
<dbReference type="SUPFAM" id="SSF53784">
    <property type="entry name" value="Phosphofructokinase"/>
    <property type="match status" value="1"/>
</dbReference>
<evidence type="ECO:0000313" key="7">
    <source>
        <dbReference type="Proteomes" id="UP001596297"/>
    </source>
</evidence>
<evidence type="ECO:0000313" key="6">
    <source>
        <dbReference type="EMBL" id="MFC6590644.1"/>
    </source>
</evidence>
<gene>
    <name evidence="6" type="ORF">ACFP81_00380</name>
</gene>
<dbReference type="InterPro" id="IPR000023">
    <property type="entry name" value="Phosphofructokinase_dom"/>
</dbReference>
<dbReference type="Pfam" id="PF00365">
    <property type="entry name" value="PFK"/>
    <property type="match status" value="1"/>
</dbReference>
<comment type="caution">
    <text evidence="6">The sequence shown here is derived from an EMBL/GenBank/DDBJ whole genome shotgun (WGS) entry which is preliminary data.</text>
</comment>
<sequence length="113" mass="12483">MNAAVRAVVRTAAFYGLEVVGVRRGFSGLRQGDMSVIGPRHVANTLQRGAPFCSRRAAKPGVRPKAALKGPGTCASGGRRPDCDWGRRLLPWRALFGARTWGARHWRTRHHRQ</sequence>
<dbReference type="GO" id="GO:0003872">
    <property type="term" value="F:6-phosphofructokinase activity"/>
    <property type="evidence" value="ECO:0007669"/>
    <property type="project" value="UniProtKB-EC"/>
</dbReference>
<keyword evidence="3" id="KW-0418">Kinase</keyword>
<proteinExistence type="predicted"/>
<dbReference type="InterPro" id="IPR035966">
    <property type="entry name" value="PKF_sf"/>
</dbReference>
<name>A0ABW1YCM8_9DEIO</name>
<keyword evidence="4" id="KW-0460">Magnesium</keyword>
<evidence type="ECO:0000256" key="4">
    <source>
        <dbReference type="ARBA" id="ARBA00022842"/>
    </source>
</evidence>
<keyword evidence="2" id="KW-0479">Metal-binding</keyword>
<evidence type="ECO:0000256" key="1">
    <source>
        <dbReference type="ARBA" id="ARBA00022679"/>
    </source>
</evidence>
<keyword evidence="1 6" id="KW-0808">Transferase</keyword>
<evidence type="ECO:0000256" key="3">
    <source>
        <dbReference type="ARBA" id="ARBA00022777"/>
    </source>
</evidence>
<dbReference type="Gene3D" id="3.40.50.450">
    <property type="match status" value="1"/>
</dbReference>
<reference evidence="7" key="1">
    <citation type="journal article" date="2019" name="Int. J. Syst. Evol. Microbiol.">
        <title>The Global Catalogue of Microorganisms (GCM) 10K type strain sequencing project: providing services to taxonomists for standard genome sequencing and annotation.</title>
        <authorList>
            <consortium name="The Broad Institute Genomics Platform"/>
            <consortium name="The Broad Institute Genome Sequencing Center for Infectious Disease"/>
            <person name="Wu L."/>
            <person name="Ma J."/>
        </authorList>
    </citation>
    <scope>NUCLEOTIDE SEQUENCE [LARGE SCALE GENOMIC DNA]</scope>
    <source>
        <strain evidence="7">CGMCC 1.15772</strain>
    </source>
</reference>
<dbReference type="EC" id="2.7.1.11" evidence="6"/>